<sequence>MRIQTDLTRMEWVGMMLLPRDRMRQPLQSQRVVLGYAMRPSQVPSTCGGWEVDCDSLWWKDQYNIVGGSIAWARHIWEIDNQKKWRDLLTKGKANALADNGVADVALLLRTP</sequence>
<dbReference type="Proteomes" id="UP001454036">
    <property type="component" value="Unassembled WGS sequence"/>
</dbReference>
<name>A0AAV3QGA3_LITER</name>
<keyword evidence="2" id="KW-1185">Reference proteome</keyword>
<evidence type="ECO:0000313" key="2">
    <source>
        <dbReference type="Proteomes" id="UP001454036"/>
    </source>
</evidence>
<protein>
    <submittedName>
        <fullName evidence="1">Uncharacterized protein</fullName>
    </submittedName>
</protein>
<proteinExistence type="predicted"/>
<organism evidence="1 2">
    <name type="scientific">Lithospermum erythrorhizon</name>
    <name type="common">Purple gromwell</name>
    <name type="synonym">Lithospermum officinale var. erythrorhizon</name>
    <dbReference type="NCBI Taxonomy" id="34254"/>
    <lineage>
        <taxon>Eukaryota</taxon>
        <taxon>Viridiplantae</taxon>
        <taxon>Streptophyta</taxon>
        <taxon>Embryophyta</taxon>
        <taxon>Tracheophyta</taxon>
        <taxon>Spermatophyta</taxon>
        <taxon>Magnoliopsida</taxon>
        <taxon>eudicotyledons</taxon>
        <taxon>Gunneridae</taxon>
        <taxon>Pentapetalae</taxon>
        <taxon>asterids</taxon>
        <taxon>lamiids</taxon>
        <taxon>Boraginales</taxon>
        <taxon>Boraginaceae</taxon>
        <taxon>Boraginoideae</taxon>
        <taxon>Lithospermeae</taxon>
        <taxon>Lithospermum</taxon>
    </lineage>
</organism>
<evidence type="ECO:0000313" key="1">
    <source>
        <dbReference type="EMBL" id="GAA0161553.1"/>
    </source>
</evidence>
<accession>A0AAV3QGA3</accession>
<dbReference type="AlphaFoldDB" id="A0AAV3QGA3"/>
<comment type="caution">
    <text evidence="1">The sequence shown here is derived from an EMBL/GenBank/DDBJ whole genome shotgun (WGS) entry which is preliminary data.</text>
</comment>
<gene>
    <name evidence="1" type="ORF">LIER_17837</name>
</gene>
<dbReference type="EMBL" id="BAABME010004210">
    <property type="protein sequence ID" value="GAA0161553.1"/>
    <property type="molecule type" value="Genomic_DNA"/>
</dbReference>
<reference evidence="1 2" key="1">
    <citation type="submission" date="2024-01" db="EMBL/GenBank/DDBJ databases">
        <title>The complete chloroplast genome sequence of Lithospermum erythrorhizon: insights into the phylogenetic relationship among Boraginaceae species and the maternal lineages of purple gromwells.</title>
        <authorList>
            <person name="Okada T."/>
            <person name="Watanabe K."/>
        </authorList>
    </citation>
    <scope>NUCLEOTIDE SEQUENCE [LARGE SCALE GENOMIC DNA]</scope>
</reference>